<evidence type="ECO:0000313" key="2">
    <source>
        <dbReference type="Proteomes" id="UP001595821"/>
    </source>
</evidence>
<organism evidence="1 2">
    <name type="scientific">Natribaculum luteum</name>
    <dbReference type="NCBI Taxonomy" id="1586232"/>
    <lineage>
        <taxon>Archaea</taxon>
        <taxon>Methanobacteriati</taxon>
        <taxon>Methanobacteriota</taxon>
        <taxon>Stenosarchaea group</taxon>
        <taxon>Halobacteria</taxon>
        <taxon>Halobacteriales</taxon>
        <taxon>Natrialbaceae</taxon>
        <taxon>Natribaculum</taxon>
    </lineage>
</organism>
<dbReference type="GeneID" id="71856512"/>
<dbReference type="EMBL" id="JBHSDJ010000097">
    <property type="protein sequence ID" value="MFC4247776.1"/>
    <property type="molecule type" value="Genomic_DNA"/>
</dbReference>
<accession>A0ABD5P0F7</accession>
<gene>
    <name evidence="1" type="ORF">ACFOZ7_12530</name>
</gene>
<comment type="caution">
    <text evidence="1">The sequence shown here is derived from an EMBL/GenBank/DDBJ whole genome shotgun (WGS) entry which is preliminary data.</text>
</comment>
<dbReference type="InterPro" id="IPR047676">
    <property type="entry name" value="FxLYD_dom"/>
</dbReference>
<name>A0ABD5P0F7_9EURY</name>
<dbReference type="RefSeq" id="WP_246975687.1">
    <property type="nucleotide sequence ID" value="NZ_CP095398.1"/>
</dbReference>
<reference evidence="1 2" key="1">
    <citation type="journal article" date="2014" name="Int. J. Syst. Evol. Microbiol.">
        <title>Complete genome sequence of Corynebacterium casei LMG S-19264T (=DSM 44701T), isolated from a smear-ripened cheese.</title>
        <authorList>
            <consortium name="US DOE Joint Genome Institute (JGI-PGF)"/>
            <person name="Walter F."/>
            <person name="Albersmeier A."/>
            <person name="Kalinowski J."/>
            <person name="Ruckert C."/>
        </authorList>
    </citation>
    <scope>NUCLEOTIDE SEQUENCE [LARGE SCALE GENOMIC DNA]</scope>
    <source>
        <strain evidence="1 2">IBRC-M 10912</strain>
    </source>
</reference>
<proteinExistence type="predicted"/>
<evidence type="ECO:0000313" key="1">
    <source>
        <dbReference type="EMBL" id="MFC4247776.1"/>
    </source>
</evidence>
<dbReference type="NCBIfam" id="NF038353">
    <property type="entry name" value="FxLYD_dom"/>
    <property type="match status" value="1"/>
</dbReference>
<dbReference type="AlphaFoldDB" id="A0ABD5P0F7"/>
<sequence length="129" mass="13740">MTLDTGFSDSPVSSARRQFLSTVVVATTAIAGCLGSNDGPIEVQHHSLQEGPFNTYVTGSIKNVQGSPVDVTVSVTFLDGDGAELATESATGEGIQSNESWNFDVQYEGDDVDRVSDYELETDVIETDE</sequence>
<dbReference type="Proteomes" id="UP001595821">
    <property type="component" value="Unassembled WGS sequence"/>
</dbReference>
<protein>
    <submittedName>
        <fullName evidence="1">FxLYD domain-containing protein</fullName>
    </submittedName>
</protein>